<protein>
    <recommendedName>
        <fullName evidence="16">Endonuclease</fullName>
    </recommendedName>
</protein>
<keyword evidence="8" id="KW-0511">Multifunctional enzyme</keyword>
<dbReference type="InterPro" id="IPR036397">
    <property type="entry name" value="RNaseH_sf"/>
</dbReference>
<dbReference type="PROSITE" id="PS50878">
    <property type="entry name" value="RT_POL"/>
    <property type="match status" value="1"/>
</dbReference>
<dbReference type="FunFam" id="3.30.70.270:FF:000020">
    <property type="entry name" value="Transposon Tf2-6 polyprotein-like Protein"/>
    <property type="match status" value="1"/>
</dbReference>
<evidence type="ECO:0000256" key="5">
    <source>
        <dbReference type="ARBA" id="ARBA00022759"/>
    </source>
</evidence>
<keyword evidence="1" id="KW-0645">Protease</keyword>
<keyword evidence="4" id="KW-0540">Nuclease</keyword>
<evidence type="ECO:0000256" key="8">
    <source>
        <dbReference type="ARBA" id="ARBA00023268"/>
    </source>
</evidence>
<proteinExistence type="predicted"/>
<dbReference type="GO" id="GO:0004519">
    <property type="term" value="F:endonuclease activity"/>
    <property type="evidence" value="ECO:0007669"/>
    <property type="project" value="UniProtKB-KW"/>
</dbReference>
<dbReference type="InterPro" id="IPR043128">
    <property type="entry name" value="Rev_trsase/Diguanyl_cyclase"/>
</dbReference>
<dbReference type="InterPro" id="IPR043502">
    <property type="entry name" value="DNA/RNA_pol_sf"/>
</dbReference>
<dbReference type="GO" id="GO:0008233">
    <property type="term" value="F:peptidase activity"/>
    <property type="evidence" value="ECO:0007669"/>
    <property type="project" value="UniProtKB-KW"/>
</dbReference>
<evidence type="ECO:0000256" key="6">
    <source>
        <dbReference type="ARBA" id="ARBA00022801"/>
    </source>
</evidence>
<dbReference type="Gene3D" id="2.40.70.10">
    <property type="entry name" value="Acid Proteases"/>
    <property type="match status" value="1"/>
</dbReference>
<dbReference type="SUPFAM" id="SSF56672">
    <property type="entry name" value="DNA/RNA polymerases"/>
    <property type="match status" value="1"/>
</dbReference>
<dbReference type="PANTHER" id="PTHR37984:SF5">
    <property type="entry name" value="PROTEIN NYNRIN-LIKE"/>
    <property type="match status" value="1"/>
</dbReference>
<keyword evidence="2" id="KW-0808">Transferase</keyword>
<feature type="domain" description="Reverse transcriptase" evidence="10">
    <location>
        <begin position="223"/>
        <end position="402"/>
    </location>
</feature>
<keyword evidence="6" id="KW-0378">Hydrolase</keyword>
<evidence type="ECO:0000256" key="4">
    <source>
        <dbReference type="ARBA" id="ARBA00022722"/>
    </source>
</evidence>
<evidence type="ECO:0000313" key="12">
    <source>
        <dbReference type="EMBL" id="CAF1524037.1"/>
    </source>
</evidence>
<accession>A0A815UZW1</accession>
<dbReference type="AlphaFoldDB" id="A0A815UZW1"/>
<organism evidence="12 15">
    <name type="scientific">Adineta steineri</name>
    <dbReference type="NCBI Taxonomy" id="433720"/>
    <lineage>
        <taxon>Eukaryota</taxon>
        <taxon>Metazoa</taxon>
        <taxon>Spiralia</taxon>
        <taxon>Gnathifera</taxon>
        <taxon>Rotifera</taxon>
        <taxon>Eurotatoria</taxon>
        <taxon>Bdelloidea</taxon>
        <taxon>Adinetida</taxon>
        <taxon>Adinetidae</taxon>
        <taxon>Adineta</taxon>
    </lineage>
</organism>
<dbReference type="InterPro" id="IPR041577">
    <property type="entry name" value="RT_RNaseH_2"/>
</dbReference>
<evidence type="ECO:0000256" key="2">
    <source>
        <dbReference type="ARBA" id="ARBA00022679"/>
    </source>
</evidence>
<keyword evidence="14" id="KW-1185">Reference proteome</keyword>
<dbReference type="CDD" id="cd01647">
    <property type="entry name" value="RT_LTR"/>
    <property type="match status" value="1"/>
</dbReference>
<dbReference type="EMBL" id="CAJNOM010003974">
    <property type="protein sequence ID" value="CAF1651249.1"/>
    <property type="molecule type" value="Genomic_DNA"/>
</dbReference>
<dbReference type="Proteomes" id="UP000663832">
    <property type="component" value="Unassembled WGS sequence"/>
</dbReference>
<dbReference type="Gene3D" id="3.10.10.10">
    <property type="entry name" value="HIV Type 1 Reverse Transcriptase, subunit A, domain 1"/>
    <property type="match status" value="1"/>
</dbReference>
<feature type="region of interest" description="Disordered" evidence="9">
    <location>
        <begin position="656"/>
        <end position="694"/>
    </location>
</feature>
<dbReference type="CDD" id="cd09274">
    <property type="entry name" value="RNase_HI_RT_Ty3"/>
    <property type="match status" value="1"/>
</dbReference>
<dbReference type="GO" id="GO:0015074">
    <property type="term" value="P:DNA integration"/>
    <property type="evidence" value="ECO:0007669"/>
    <property type="project" value="InterPro"/>
</dbReference>
<dbReference type="Pfam" id="PF17919">
    <property type="entry name" value="RT_RNaseH_2"/>
    <property type="match status" value="1"/>
</dbReference>
<feature type="compositionally biased region" description="Low complexity" evidence="9">
    <location>
        <begin position="659"/>
        <end position="691"/>
    </location>
</feature>
<dbReference type="OrthoDB" id="4369127at2759"/>
<dbReference type="InterPro" id="IPR041588">
    <property type="entry name" value="Integrase_H2C2"/>
</dbReference>
<dbReference type="InterPro" id="IPR001584">
    <property type="entry name" value="Integrase_cat-core"/>
</dbReference>
<comment type="caution">
    <text evidence="12">The sequence shown here is derived from an EMBL/GenBank/DDBJ whole genome shotgun (WGS) entry which is preliminary data.</text>
</comment>
<evidence type="ECO:0000313" key="13">
    <source>
        <dbReference type="EMBL" id="CAF1651249.1"/>
    </source>
</evidence>
<gene>
    <name evidence="12" type="ORF">BJG266_LOCUS44463</name>
    <name evidence="13" type="ORF">QVE165_LOCUS61434</name>
</gene>
<dbReference type="GO" id="GO:0006508">
    <property type="term" value="P:proteolysis"/>
    <property type="evidence" value="ECO:0007669"/>
    <property type="project" value="UniProtKB-KW"/>
</dbReference>
<dbReference type="SUPFAM" id="SSF50630">
    <property type="entry name" value="Acid proteases"/>
    <property type="match status" value="1"/>
</dbReference>
<dbReference type="Pfam" id="PF00665">
    <property type="entry name" value="rve"/>
    <property type="match status" value="1"/>
</dbReference>
<reference evidence="12" key="1">
    <citation type="submission" date="2021-02" db="EMBL/GenBank/DDBJ databases">
        <authorList>
            <person name="Nowell W R."/>
        </authorList>
    </citation>
    <scope>NUCLEOTIDE SEQUENCE</scope>
</reference>
<evidence type="ECO:0000259" key="10">
    <source>
        <dbReference type="PROSITE" id="PS50878"/>
    </source>
</evidence>
<evidence type="ECO:0000256" key="3">
    <source>
        <dbReference type="ARBA" id="ARBA00022695"/>
    </source>
</evidence>
<dbReference type="Proteomes" id="UP000663877">
    <property type="component" value="Unassembled WGS sequence"/>
</dbReference>
<evidence type="ECO:0008006" key="16">
    <source>
        <dbReference type="Google" id="ProtNLM"/>
    </source>
</evidence>
<dbReference type="InterPro" id="IPR000477">
    <property type="entry name" value="RT_dom"/>
</dbReference>
<keyword evidence="3" id="KW-0548">Nucleotidyltransferase</keyword>
<dbReference type="FunFam" id="3.10.10.10:FF:000007">
    <property type="entry name" value="Retrovirus-related Pol polyprotein from transposon 17.6-like Protein"/>
    <property type="match status" value="1"/>
</dbReference>
<dbReference type="Gene3D" id="3.30.70.270">
    <property type="match status" value="2"/>
</dbReference>
<dbReference type="Pfam" id="PF00078">
    <property type="entry name" value="RVT_1"/>
    <property type="match status" value="1"/>
</dbReference>
<evidence type="ECO:0000259" key="11">
    <source>
        <dbReference type="PROSITE" id="PS50994"/>
    </source>
</evidence>
<dbReference type="InterPro" id="IPR021109">
    <property type="entry name" value="Peptidase_aspartic_dom_sf"/>
</dbReference>
<evidence type="ECO:0000256" key="1">
    <source>
        <dbReference type="ARBA" id="ARBA00022670"/>
    </source>
</evidence>
<dbReference type="Gene3D" id="1.10.340.70">
    <property type="match status" value="1"/>
</dbReference>
<dbReference type="Gene3D" id="3.30.420.10">
    <property type="entry name" value="Ribonuclease H-like superfamily/Ribonuclease H"/>
    <property type="match status" value="1"/>
</dbReference>
<dbReference type="InterPro" id="IPR050951">
    <property type="entry name" value="Retrovirus_Pol_polyprotein"/>
</dbReference>
<evidence type="ECO:0000313" key="14">
    <source>
        <dbReference type="Proteomes" id="UP000663832"/>
    </source>
</evidence>
<name>A0A815UZW1_9BILA</name>
<evidence type="ECO:0000313" key="15">
    <source>
        <dbReference type="Proteomes" id="UP000663877"/>
    </source>
</evidence>
<evidence type="ECO:0000256" key="7">
    <source>
        <dbReference type="ARBA" id="ARBA00022918"/>
    </source>
</evidence>
<dbReference type="FunFam" id="3.30.420.10:FF:000032">
    <property type="entry name" value="Retrovirus-related Pol polyprotein from transposon 297-like Protein"/>
    <property type="match status" value="1"/>
</dbReference>
<dbReference type="GO" id="GO:0003676">
    <property type="term" value="F:nucleic acid binding"/>
    <property type="evidence" value="ECO:0007669"/>
    <property type="project" value="InterPro"/>
</dbReference>
<dbReference type="GO" id="GO:0003964">
    <property type="term" value="F:RNA-directed DNA polymerase activity"/>
    <property type="evidence" value="ECO:0007669"/>
    <property type="project" value="UniProtKB-KW"/>
</dbReference>
<dbReference type="PROSITE" id="PS50994">
    <property type="entry name" value="INTEGRASE"/>
    <property type="match status" value="1"/>
</dbReference>
<keyword evidence="5" id="KW-0255">Endonuclease</keyword>
<dbReference type="CDD" id="cd00303">
    <property type="entry name" value="retropepsin_like"/>
    <property type="match status" value="1"/>
</dbReference>
<dbReference type="EMBL" id="CAJNOI010003610">
    <property type="protein sequence ID" value="CAF1524037.1"/>
    <property type="molecule type" value="Genomic_DNA"/>
</dbReference>
<keyword evidence="7" id="KW-0695">RNA-directed DNA polymerase</keyword>
<sequence>MKILIDTGAQHCFINQTCLKNLDQLIYYRNTPQQFFMADGLNEIKTTGIVHLSISIGDATTSIPAFITTNLCTDIILGLDYLLKYDLEIYPKKKLIIFNFNNQKVMIQMDSETSLTDHSLQLSNLIQSTPMQQLNTLITTSFNNTQQSILKLINHTSNPDQHYKLQSLLFQFESTFDISNYKIAQTEITHFIETIPHTPPVSKAYPGNPTINAELKIMIDQLLDAGLICTSQSPYAAPTLLVKKKDQSWRLVNDYKKLNSITIKDNYPLPNMEITLQSLGAGYSFFSKLDLKSGFWQFPINPSDRAKTAFITPFGLFEWLVLPQGLRNSPPTFQRTMSNVLSSCTDCSLIYLDDIVVFSHTYDEHLLHLNKVLNALKLHNLTLNPEKCELAKEKIEYLGHIISSNIITPLPYRIKSIIALPEPKSLSKANRFIGSLSWYRKFIPAFASVAAPIHAVTNLSKLNRHKFKWGSEQSKSFYDLKNILTSSPLFLNFPDDKYPVFLSTDASQVGLGGILYQEIDNEKRILYYHSELLNATQKRYIPIELEALAIFKCFTRMKSFLLGRDIIIYTDNCPICHMMDKKILNRRVEKISILLQEFNIQKIIHVKGKYNCLPDYLSRHPITAEDELLDHDYGLGFKKDKSSSIQLIGAITRSKSKITPQQITSSSPSQHTTSSSSPSQHITSSSSPSPSNDLNYLNPDEIFFDITKLKEYQSNDKQVQKIIDDLQKNPNMSFVYQDEILYKLASIPHGKTKRKLFYIPSSMIKQLLISYHDNPLIGGHFAIRRTLDKLKQQFWWPEMKQTVMDHIKSCVPCQAFNVNRQKSAGFLHPIPPPDGPNQLLGMDFCGPFPITPQENKYVLCLTDYFTKFIVAVALPSCSAGVTAEAIFKNYICQFGVPKVIISDQGTSFKNNLMYSLSKLIGYHHIFCTPYRPQSNGAVERFNGTFVIQLAKLTDNETNNWDEYLYPIVFAYNTGVHSTTNISPYALTFGRQANLPTDPPVTTLTLPDPHDYFRQLVLNLKYYHQTVKEIILKQQQKTKGRYDYHRKNPEYDLGTTVLTRVFTNRSKLDPRFSIDPKIIVENHHPIYTVEDIWIQKELLKFMLVILDHYYLQIINFIYN</sequence>
<evidence type="ECO:0000256" key="9">
    <source>
        <dbReference type="SAM" id="MobiDB-lite"/>
    </source>
</evidence>
<dbReference type="Pfam" id="PF17921">
    <property type="entry name" value="Integrase_H2C2"/>
    <property type="match status" value="1"/>
</dbReference>
<dbReference type="Pfam" id="PF13975">
    <property type="entry name" value="gag-asp_proteas"/>
    <property type="match status" value="1"/>
</dbReference>
<feature type="domain" description="Integrase catalytic" evidence="11">
    <location>
        <begin position="832"/>
        <end position="991"/>
    </location>
</feature>
<dbReference type="FunFam" id="1.10.340.70:FF:000001">
    <property type="entry name" value="Retrovirus-related Pol polyprotein from transposon gypsy-like Protein"/>
    <property type="match status" value="1"/>
</dbReference>
<dbReference type="SUPFAM" id="SSF53098">
    <property type="entry name" value="Ribonuclease H-like"/>
    <property type="match status" value="1"/>
</dbReference>
<dbReference type="InterPro" id="IPR012337">
    <property type="entry name" value="RNaseH-like_sf"/>
</dbReference>
<dbReference type="PANTHER" id="PTHR37984">
    <property type="entry name" value="PROTEIN CBG26694"/>
    <property type="match status" value="1"/>
</dbReference>